<gene>
    <name evidence="2" type="ORF">HMPREF1068_03264</name>
</gene>
<dbReference type="Pfam" id="PF00717">
    <property type="entry name" value="Peptidase_S24"/>
    <property type="match status" value="1"/>
</dbReference>
<protein>
    <recommendedName>
        <fullName evidence="1">Peptidase S24/S26A/S26B/S26C domain-containing protein</fullName>
    </recommendedName>
</protein>
<accession>I9RTU5</accession>
<comment type="caution">
    <text evidence="2">The sequence shown here is derived from an EMBL/GenBank/DDBJ whole genome shotgun (WGS) entry which is preliminary data.</text>
</comment>
<evidence type="ECO:0000313" key="2">
    <source>
        <dbReference type="EMBL" id="EIY46496.1"/>
    </source>
</evidence>
<proteinExistence type="predicted"/>
<dbReference type="RefSeq" id="WP_007486468.1">
    <property type="nucleotide sequence ID" value="NZ_JH724315.1"/>
</dbReference>
<dbReference type="STRING" id="997884.HMPREF1068_03264"/>
<dbReference type="Proteomes" id="UP000003089">
    <property type="component" value="Unassembled WGS sequence"/>
</dbReference>
<keyword evidence="3" id="KW-1185">Reference proteome</keyword>
<reference evidence="2 3" key="1">
    <citation type="submission" date="2012-02" db="EMBL/GenBank/DDBJ databases">
        <title>The Genome Sequence of Bacteroides nordii CL02T12C05.</title>
        <authorList>
            <consortium name="The Broad Institute Genome Sequencing Platform"/>
            <person name="Earl A."/>
            <person name="Ward D."/>
            <person name="Feldgarden M."/>
            <person name="Gevers D."/>
            <person name="Zitomersky N.L."/>
            <person name="Coyne M.J."/>
            <person name="Comstock L.E."/>
            <person name="Young S.K."/>
            <person name="Zeng Q."/>
            <person name="Gargeya S."/>
            <person name="Fitzgerald M."/>
            <person name="Haas B."/>
            <person name="Abouelleil A."/>
            <person name="Alvarado L."/>
            <person name="Arachchi H.M."/>
            <person name="Berlin A."/>
            <person name="Chapman S.B."/>
            <person name="Gearin G."/>
            <person name="Goldberg J."/>
            <person name="Griggs A."/>
            <person name="Gujja S."/>
            <person name="Hansen M."/>
            <person name="Heiman D."/>
            <person name="Howarth C."/>
            <person name="Larimer J."/>
            <person name="Lui A."/>
            <person name="MacDonald P.J.P."/>
            <person name="McCowen C."/>
            <person name="Montmayeur A."/>
            <person name="Murphy C."/>
            <person name="Neiman D."/>
            <person name="Pearson M."/>
            <person name="Priest M."/>
            <person name="Roberts A."/>
            <person name="Saif S."/>
            <person name="Shea T."/>
            <person name="Sisk P."/>
            <person name="Stolte C."/>
            <person name="Sykes S."/>
            <person name="Wortman J."/>
            <person name="Nusbaum C."/>
            <person name="Birren B."/>
        </authorList>
    </citation>
    <scope>NUCLEOTIDE SEQUENCE [LARGE SCALE GENOMIC DNA]</scope>
    <source>
        <strain evidence="2 3">CL02T12C05</strain>
    </source>
</reference>
<name>I9RTU5_9BACE</name>
<dbReference type="Gene3D" id="2.10.109.10">
    <property type="entry name" value="Umud Fragment, subunit A"/>
    <property type="match status" value="1"/>
</dbReference>
<dbReference type="InterPro" id="IPR036286">
    <property type="entry name" value="LexA/Signal_pep-like_sf"/>
</dbReference>
<dbReference type="CDD" id="cd06529">
    <property type="entry name" value="S24_LexA-like"/>
    <property type="match status" value="1"/>
</dbReference>
<organism evidence="2 3">
    <name type="scientific">Bacteroides nordii CL02T12C05</name>
    <dbReference type="NCBI Taxonomy" id="997884"/>
    <lineage>
        <taxon>Bacteria</taxon>
        <taxon>Pseudomonadati</taxon>
        <taxon>Bacteroidota</taxon>
        <taxon>Bacteroidia</taxon>
        <taxon>Bacteroidales</taxon>
        <taxon>Bacteroidaceae</taxon>
        <taxon>Bacteroides</taxon>
    </lineage>
</organism>
<dbReference type="PATRIC" id="fig|997884.3.peg.3345"/>
<dbReference type="HOGENOM" id="CLU_2191740_0_0_10"/>
<sequence>METRKEIDEVSEFTFAFRMIGDSMNNGSKWSFANGDYLRCDEVNIQDVKIGNDYVIKIGNGYTVRRISSINDRHITIFPLNPLYEESQISIDDIQQMFIVNSCQTKAI</sequence>
<evidence type="ECO:0000313" key="3">
    <source>
        <dbReference type="Proteomes" id="UP000003089"/>
    </source>
</evidence>
<dbReference type="InterPro" id="IPR015927">
    <property type="entry name" value="Peptidase_S24_S26A/B/C"/>
</dbReference>
<dbReference type="EMBL" id="AGXS01000023">
    <property type="protein sequence ID" value="EIY46496.1"/>
    <property type="molecule type" value="Genomic_DNA"/>
</dbReference>
<evidence type="ECO:0000259" key="1">
    <source>
        <dbReference type="Pfam" id="PF00717"/>
    </source>
</evidence>
<dbReference type="AlphaFoldDB" id="I9RTU5"/>
<dbReference type="InterPro" id="IPR039418">
    <property type="entry name" value="LexA-like"/>
</dbReference>
<dbReference type="SUPFAM" id="SSF51306">
    <property type="entry name" value="LexA/Signal peptidase"/>
    <property type="match status" value="1"/>
</dbReference>
<feature type="domain" description="Peptidase S24/S26A/S26B/S26C" evidence="1">
    <location>
        <begin position="9"/>
        <end position="94"/>
    </location>
</feature>